<protein>
    <recommendedName>
        <fullName evidence="6">HTH-type transcriptional regulator SarZ</fullName>
    </recommendedName>
    <alternativeName>
        <fullName evidence="7">Staphylococcal accessory regulator Z</fullName>
    </alternativeName>
</protein>
<gene>
    <name evidence="9" type="ORF">GCM10007878_12580</name>
</gene>
<dbReference type="Gene3D" id="1.10.10.10">
    <property type="entry name" value="Winged helix-like DNA-binding domain superfamily/Winged helix DNA-binding domain"/>
    <property type="match status" value="1"/>
</dbReference>
<evidence type="ECO:0000256" key="7">
    <source>
        <dbReference type="ARBA" id="ARBA00047207"/>
    </source>
</evidence>
<evidence type="ECO:0000256" key="2">
    <source>
        <dbReference type="ARBA" id="ARBA00023015"/>
    </source>
</evidence>
<comment type="subcellular location">
    <subcellularLocation>
        <location evidence="1">Cytoplasm</location>
    </subcellularLocation>
</comment>
<keyword evidence="10" id="KW-1185">Reference proteome</keyword>
<evidence type="ECO:0000259" key="8">
    <source>
        <dbReference type="PROSITE" id="PS50995"/>
    </source>
</evidence>
<evidence type="ECO:0000256" key="6">
    <source>
        <dbReference type="ARBA" id="ARBA00047188"/>
    </source>
</evidence>
<sequence>MEIFLMIDPDKEGYLTLDNQLCFVLYSTSNAMSRSYQPLLKALDLTYLQYLVMMVLWEEQVINVKALGKKLHLDSGTLTPLLKRLETKGYVNRTRSQEDERIRLISVTEVGEQLKEQAQHIPEKMMCLSKMEADELISLKAACERLLANLTD</sequence>
<dbReference type="EMBL" id="BSOR01000019">
    <property type="protein sequence ID" value="GLR63822.1"/>
    <property type="molecule type" value="Genomic_DNA"/>
</dbReference>
<evidence type="ECO:0000313" key="10">
    <source>
        <dbReference type="Proteomes" id="UP001156682"/>
    </source>
</evidence>
<dbReference type="InterPro" id="IPR055166">
    <property type="entry name" value="Transc_reg_Sar_Rot_HTH"/>
</dbReference>
<keyword evidence="3" id="KW-0238">DNA-binding</keyword>
<dbReference type="InterPro" id="IPR036388">
    <property type="entry name" value="WH-like_DNA-bd_sf"/>
</dbReference>
<evidence type="ECO:0000313" key="9">
    <source>
        <dbReference type="EMBL" id="GLR63822.1"/>
    </source>
</evidence>
<organism evidence="9 10">
    <name type="scientific">Marinospirillum insulare</name>
    <dbReference type="NCBI Taxonomy" id="217169"/>
    <lineage>
        <taxon>Bacteria</taxon>
        <taxon>Pseudomonadati</taxon>
        <taxon>Pseudomonadota</taxon>
        <taxon>Gammaproteobacteria</taxon>
        <taxon>Oceanospirillales</taxon>
        <taxon>Oceanospirillaceae</taxon>
        <taxon>Marinospirillum</taxon>
    </lineage>
</organism>
<dbReference type="PANTHER" id="PTHR42756">
    <property type="entry name" value="TRANSCRIPTIONAL REGULATOR, MARR"/>
    <property type="match status" value="1"/>
</dbReference>
<dbReference type="Proteomes" id="UP001156682">
    <property type="component" value="Unassembled WGS sequence"/>
</dbReference>
<dbReference type="SMART" id="SM00347">
    <property type="entry name" value="HTH_MARR"/>
    <property type="match status" value="1"/>
</dbReference>
<proteinExistence type="inferred from homology"/>
<dbReference type="PROSITE" id="PS50995">
    <property type="entry name" value="HTH_MARR_2"/>
    <property type="match status" value="1"/>
</dbReference>
<dbReference type="InterPro" id="IPR036390">
    <property type="entry name" value="WH_DNA-bd_sf"/>
</dbReference>
<comment type="similarity">
    <text evidence="5">Belongs to the SarZ family.</text>
</comment>
<evidence type="ECO:0000256" key="4">
    <source>
        <dbReference type="ARBA" id="ARBA00023163"/>
    </source>
</evidence>
<reference evidence="10" key="1">
    <citation type="journal article" date="2019" name="Int. J. Syst. Evol. Microbiol.">
        <title>The Global Catalogue of Microorganisms (GCM) 10K type strain sequencing project: providing services to taxonomists for standard genome sequencing and annotation.</title>
        <authorList>
            <consortium name="The Broad Institute Genomics Platform"/>
            <consortium name="The Broad Institute Genome Sequencing Center for Infectious Disease"/>
            <person name="Wu L."/>
            <person name="Ma J."/>
        </authorList>
    </citation>
    <scope>NUCLEOTIDE SEQUENCE [LARGE SCALE GENOMIC DNA]</scope>
    <source>
        <strain evidence="10">NBRC 100033</strain>
    </source>
</reference>
<evidence type="ECO:0000256" key="5">
    <source>
        <dbReference type="ARBA" id="ARBA00046337"/>
    </source>
</evidence>
<dbReference type="PANTHER" id="PTHR42756:SF1">
    <property type="entry name" value="TRANSCRIPTIONAL REPRESSOR OF EMRAB OPERON"/>
    <property type="match status" value="1"/>
</dbReference>
<evidence type="ECO:0000256" key="3">
    <source>
        <dbReference type="ARBA" id="ARBA00023125"/>
    </source>
</evidence>
<evidence type="ECO:0000256" key="1">
    <source>
        <dbReference type="ARBA" id="ARBA00004496"/>
    </source>
</evidence>
<accession>A0ABQ5ZXS9</accession>
<dbReference type="InterPro" id="IPR000835">
    <property type="entry name" value="HTH_MarR-typ"/>
</dbReference>
<name>A0ABQ5ZXS9_9GAMM</name>
<keyword evidence="2" id="KW-0805">Transcription regulation</keyword>
<comment type="caution">
    <text evidence="9">The sequence shown here is derived from an EMBL/GenBank/DDBJ whole genome shotgun (WGS) entry which is preliminary data.</text>
</comment>
<dbReference type="SUPFAM" id="SSF46785">
    <property type="entry name" value="Winged helix' DNA-binding domain"/>
    <property type="match status" value="1"/>
</dbReference>
<feature type="domain" description="HTH marR-type" evidence="8">
    <location>
        <begin position="18"/>
        <end position="148"/>
    </location>
</feature>
<keyword evidence="4" id="KW-0804">Transcription</keyword>
<dbReference type="Pfam" id="PF22381">
    <property type="entry name" value="Staph_reg_Sar_Rot"/>
    <property type="match status" value="1"/>
</dbReference>
<dbReference type="PRINTS" id="PR00598">
    <property type="entry name" value="HTHMARR"/>
</dbReference>